<gene>
    <name evidence="3" type="ORF">C2E21_0701</name>
</gene>
<feature type="region of interest" description="Disordered" evidence="1">
    <location>
        <begin position="376"/>
        <end position="571"/>
    </location>
</feature>
<dbReference type="GO" id="GO:0048270">
    <property type="term" value="F:methionine adenosyltransferase regulator activity"/>
    <property type="evidence" value="ECO:0007669"/>
    <property type="project" value="TreeGrafter"/>
</dbReference>
<dbReference type="InterPro" id="IPR019186">
    <property type="entry name" value="Nucleolar_protein_12"/>
</dbReference>
<dbReference type="Proteomes" id="UP000239899">
    <property type="component" value="Unassembled WGS sequence"/>
</dbReference>
<dbReference type="PANTHER" id="PTHR10491">
    <property type="entry name" value="DTDP-4-DEHYDRORHAMNOSE REDUCTASE"/>
    <property type="match status" value="1"/>
</dbReference>
<reference evidence="3 4" key="1">
    <citation type="journal article" date="2018" name="Plant J.">
        <title>Genome sequences of Chlorella sorokiniana UTEX 1602 and Micractinium conductrix SAG 241.80: implications to maltose excretion by a green alga.</title>
        <authorList>
            <person name="Arriola M.B."/>
            <person name="Velmurugan N."/>
            <person name="Zhang Y."/>
            <person name="Plunkett M.H."/>
            <person name="Hondzo H."/>
            <person name="Barney B.M."/>
        </authorList>
    </citation>
    <scope>NUCLEOTIDE SEQUENCE [LARGE SCALE GENOMIC DNA]</scope>
    <source>
        <strain evidence="4">UTEX 1602</strain>
    </source>
</reference>
<evidence type="ECO:0000313" key="4">
    <source>
        <dbReference type="Proteomes" id="UP000239899"/>
    </source>
</evidence>
<comment type="caution">
    <text evidence="3">The sequence shown here is derived from an EMBL/GenBank/DDBJ whole genome shotgun (WGS) entry which is preliminary data.</text>
</comment>
<feature type="compositionally biased region" description="Basic and acidic residues" evidence="1">
    <location>
        <begin position="376"/>
        <end position="399"/>
    </location>
</feature>
<protein>
    <submittedName>
        <fullName evidence="3">Rhamnose biosynthetic enzyme 1</fullName>
    </submittedName>
</protein>
<feature type="domain" description="RmlD-like substrate binding" evidence="2">
    <location>
        <begin position="17"/>
        <end position="188"/>
    </location>
</feature>
<dbReference type="AlphaFoldDB" id="A0A2P6U1N4"/>
<dbReference type="Pfam" id="PF04321">
    <property type="entry name" value="RmlD_sub_bind"/>
    <property type="match status" value="1"/>
</dbReference>
<feature type="compositionally biased region" description="Basic residues" evidence="1">
    <location>
        <begin position="557"/>
        <end position="571"/>
    </location>
</feature>
<feature type="compositionally biased region" description="Low complexity" evidence="1">
    <location>
        <begin position="486"/>
        <end position="495"/>
    </location>
</feature>
<evidence type="ECO:0000313" key="3">
    <source>
        <dbReference type="EMBL" id="PRW60227.1"/>
    </source>
</evidence>
<feature type="compositionally biased region" description="Acidic residues" evidence="1">
    <location>
        <begin position="410"/>
        <end position="420"/>
    </location>
</feature>
<keyword evidence="4" id="KW-1185">Reference proteome</keyword>
<dbReference type="OrthoDB" id="16464at2759"/>
<name>A0A2P6U1N4_CHLSO</name>
<sequence length="571" mass="62928">MTVAQNVEAVAAEPTFLIYGRNGWIGGLVGEMLKKQGAKFEYGTARLEDRAAILADIERVKPTHVLNAAGVTGRPNVDWCETHKVETIRANVIGCLNLADVCLQNGIHMTYYGTGCIFHYDDGKFKQGNGVGFQESDTPNFTGSYYSHCKAMVENLLKEFPNVLTLRVRMPIVGDLVYPRNFITKIIKYDKVVDIPNSMTVLPELLPMSIEMAKRKLTGIMNFTNPGAISHNEILELYKQYVDPEFTWSNFTLEEQAKVIVAPRSNNLMASDRIKSEFPEILSIKESLIKYVFEPAAANREETLAAPAAMKRARKEEEAAVWLPRDSRAAVNYVPKHKKRDTGLEVVFDPKAHKEYLTGFHKRKVARRKEALKKLEKRQREQRLEERAERRQAMKEELQRLGADVSASDSEGDAGEDEEAAAVPAQQRVYKSSELVSTVTVMPIKTGSSSDEEEGQQEEDEEGGSGSEGEGGQRQQHAASGRQAWGQQQQQQQQGEQEEGEQQQAHGRKLSKTALRIMTKTKLKVEGKRAGGFGSSGSKKGGGGGKKGGGGKGGRGGGKRGGKGGGRGGRR</sequence>
<feature type="compositionally biased region" description="Gly residues" evidence="1">
    <location>
        <begin position="530"/>
        <end position="556"/>
    </location>
</feature>
<dbReference type="GO" id="GO:0048269">
    <property type="term" value="C:methionine adenosyltransferase complex"/>
    <property type="evidence" value="ECO:0007669"/>
    <property type="project" value="TreeGrafter"/>
</dbReference>
<dbReference type="InterPro" id="IPR005913">
    <property type="entry name" value="dTDP_dehydrorham_reduct"/>
</dbReference>
<dbReference type="InterPro" id="IPR036291">
    <property type="entry name" value="NAD(P)-bd_dom_sf"/>
</dbReference>
<dbReference type="Pfam" id="PF09805">
    <property type="entry name" value="Nop25"/>
    <property type="match status" value="1"/>
</dbReference>
<dbReference type="EMBL" id="LHPG02000002">
    <property type="protein sequence ID" value="PRW60227.1"/>
    <property type="molecule type" value="Genomic_DNA"/>
</dbReference>
<evidence type="ECO:0000259" key="2">
    <source>
        <dbReference type="Pfam" id="PF04321"/>
    </source>
</evidence>
<dbReference type="PANTHER" id="PTHR10491:SF4">
    <property type="entry name" value="METHIONINE ADENOSYLTRANSFERASE 2 SUBUNIT BETA"/>
    <property type="match status" value="1"/>
</dbReference>
<organism evidence="3 4">
    <name type="scientific">Chlorella sorokiniana</name>
    <name type="common">Freshwater green alga</name>
    <dbReference type="NCBI Taxonomy" id="3076"/>
    <lineage>
        <taxon>Eukaryota</taxon>
        <taxon>Viridiplantae</taxon>
        <taxon>Chlorophyta</taxon>
        <taxon>core chlorophytes</taxon>
        <taxon>Trebouxiophyceae</taxon>
        <taxon>Chlorellales</taxon>
        <taxon>Chlorellaceae</taxon>
        <taxon>Chlorella clade</taxon>
        <taxon>Chlorella</taxon>
    </lineage>
</organism>
<dbReference type="Gene3D" id="3.40.50.720">
    <property type="entry name" value="NAD(P)-binding Rossmann-like Domain"/>
    <property type="match status" value="1"/>
</dbReference>
<dbReference type="SUPFAM" id="SSF51735">
    <property type="entry name" value="NAD(P)-binding Rossmann-fold domains"/>
    <property type="match status" value="1"/>
</dbReference>
<evidence type="ECO:0000256" key="1">
    <source>
        <dbReference type="SAM" id="MobiDB-lite"/>
    </source>
</evidence>
<dbReference type="CDD" id="cd05254">
    <property type="entry name" value="dTDP_HR_like_SDR_e"/>
    <property type="match status" value="1"/>
</dbReference>
<dbReference type="InterPro" id="IPR029903">
    <property type="entry name" value="RmlD-like-bd"/>
</dbReference>
<accession>A0A2P6U1N4</accession>
<dbReference type="STRING" id="3076.A0A2P6U1N4"/>
<feature type="compositionally biased region" description="Acidic residues" evidence="1">
    <location>
        <begin position="450"/>
        <end position="463"/>
    </location>
</feature>
<proteinExistence type="predicted"/>
<dbReference type="GO" id="GO:0006556">
    <property type="term" value="P:S-adenosylmethionine biosynthetic process"/>
    <property type="evidence" value="ECO:0007669"/>
    <property type="project" value="TreeGrafter"/>
</dbReference>